<proteinExistence type="predicted"/>
<comment type="caution">
    <text evidence="2">The sequence shown here is derived from an EMBL/GenBank/DDBJ whole genome shotgun (WGS) entry which is preliminary data.</text>
</comment>
<dbReference type="Proteomes" id="UP000054776">
    <property type="component" value="Unassembled WGS sequence"/>
</dbReference>
<reference evidence="2 3" key="1">
    <citation type="submission" date="2015-01" db="EMBL/GenBank/DDBJ databases">
        <title>Evolution of Trichinella species and genotypes.</title>
        <authorList>
            <person name="Korhonen P.K."/>
            <person name="Edoardo P."/>
            <person name="Giuseppe L.R."/>
            <person name="Gasser R.B."/>
        </authorList>
    </citation>
    <scope>NUCLEOTIDE SEQUENCE [LARGE SCALE GENOMIC DNA]</scope>
    <source>
        <strain evidence="2">ISS3</strain>
    </source>
</reference>
<dbReference type="EMBL" id="JYDH01000617">
    <property type="protein sequence ID" value="KRY26017.1"/>
    <property type="molecule type" value="Genomic_DNA"/>
</dbReference>
<name>A0A0V1AN56_TRISP</name>
<sequence>MGMKILAVHERPVYAPWLVTRFRLVKSFRNATDIF</sequence>
<evidence type="ECO:0000313" key="2">
    <source>
        <dbReference type="EMBL" id="KRY26110.1"/>
    </source>
</evidence>
<gene>
    <name evidence="1" type="ORF">T01_12504</name>
    <name evidence="2" type="ORF">T01_13236</name>
</gene>
<evidence type="ECO:0000313" key="1">
    <source>
        <dbReference type="EMBL" id="KRY26017.1"/>
    </source>
</evidence>
<dbReference type="InParanoid" id="A0A0V1AN56"/>
<dbReference type="AlphaFoldDB" id="A0A0V1AN56"/>
<evidence type="ECO:0000313" key="3">
    <source>
        <dbReference type="Proteomes" id="UP000054776"/>
    </source>
</evidence>
<dbReference type="OrthoDB" id="5920270at2759"/>
<protein>
    <submittedName>
        <fullName evidence="2">Uncharacterized protein</fullName>
    </submittedName>
</protein>
<accession>A0A0V1AN56</accession>
<keyword evidence="3" id="KW-1185">Reference proteome</keyword>
<dbReference type="EMBL" id="JYDH01000567">
    <property type="protein sequence ID" value="KRY26110.1"/>
    <property type="molecule type" value="Genomic_DNA"/>
</dbReference>
<organism evidence="2 3">
    <name type="scientific">Trichinella spiralis</name>
    <name type="common">Trichina worm</name>
    <dbReference type="NCBI Taxonomy" id="6334"/>
    <lineage>
        <taxon>Eukaryota</taxon>
        <taxon>Metazoa</taxon>
        <taxon>Ecdysozoa</taxon>
        <taxon>Nematoda</taxon>
        <taxon>Enoplea</taxon>
        <taxon>Dorylaimia</taxon>
        <taxon>Trichinellida</taxon>
        <taxon>Trichinellidae</taxon>
        <taxon>Trichinella</taxon>
    </lineage>
</organism>